<dbReference type="Gene3D" id="3.40.50.2000">
    <property type="entry name" value="Glycogen Phosphorylase B"/>
    <property type="match status" value="2"/>
</dbReference>
<dbReference type="SUPFAM" id="SSF53756">
    <property type="entry name" value="UDP-Glycosyltransferase/glycogen phosphorylase"/>
    <property type="match status" value="1"/>
</dbReference>
<evidence type="ECO:0000256" key="1">
    <source>
        <dbReference type="ARBA" id="ARBA00022679"/>
    </source>
</evidence>
<accession>A0A317JSP2</accession>
<name>A0A317JSP2_9BACT</name>
<feature type="domain" description="Glycosyltransferase subfamily 4-like N-terminal" evidence="3">
    <location>
        <begin position="47"/>
        <end position="138"/>
    </location>
</feature>
<dbReference type="Pfam" id="PF13439">
    <property type="entry name" value="Glyco_transf_4"/>
    <property type="match status" value="1"/>
</dbReference>
<sequence length="346" mass="39004">MNVLIDTAPLHNQNAARGVGRYTRELVNAMKTVHHPSMAIFTTAEDTQQIDLVHYTFFDFFFMTLPLFRRHKTIVTIHDTIPLQFPKHYKPGIKGSIRFLFQQVAVRTVDHIITDSSVSKRDIHEQLHIPLEKISVVPLAASADLTHKAQPTVEAIRKKFDVPKKYLLYVGDINYSKNIPFLLRLMKNLPVPLVMVGKQMKNTSIQEGKEIADFIVSEHMEDLIILLDHVETNEELSALYSGAIAYIQPSLYEGFGFPILEAMQCKCPVICSVGGSLPEVAGDAALYFHPSDSQSAINAIRKVIHMSGDERLALIHKGIARAQLFSWEKTARETLDVYEKVGKTVQ</sequence>
<dbReference type="CDD" id="cd03809">
    <property type="entry name" value="GT4_MtfB-like"/>
    <property type="match status" value="1"/>
</dbReference>
<reference evidence="4 5" key="1">
    <citation type="submission" date="2018-02" db="EMBL/GenBank/DDBJ databases">
        <title>Genomic Reconstructions from Amazon Rainforest and Pasture Soil Reveal Novel Insights into the Physiology of Candidate Phyla in Tropical Sites.</title>
        <authorList>
            <person name="Kroeger M.E."/>
            <person name="Delmont T."/>
            <person name="Eren A.M."/>
            <person name="Guo J."/>
            <person name="Meyer K.M."/>
            <person name="Khan K."/>
            <person name="Rodrigues J.L.M."/>
            <person name="Bohannan B.J.M."/>
            <person name="Tringe S."/>
            <person name="Borges C.D."/>
            <person name="Tiedje J."/>
            <person name="Tsai S.M."/>
            <person name="Nusslein K."/>
        </authorList>
    </citation>
    <scope>NUCLEOTIDE SEQUENCE [LARGE SCALE GENOMIC DNA]</scope>
    <source>
        <strain evidence="4">Amazon FNV 2010 28 9</strain>
    </source>
</reference>
<evidence type="ECO:0000259" key="2">
    <source>
        <dbReference type="Pfam" id="PF00534"/>
    </source>
</evidence>
<dbReference type="InterPro" id="IPR028098">
    <property type="entry name" value="Glyco_trans_4-like_N"/>
</dbReference>
<proteinExistence type="predicted"/>
<organism evidence="4 5">
    <name type="scientific">Candidatus Cerribacteria bacterium 'Amazon FNV 2010 28 9'</name>
    <dbReference type="NCBI Taxonomy" id="2081795"/>
    <lineage>
        <taxon>Bacteria</taxon>
        <taxon>Candidatus Cerribacteria</taxon>
    </lineage>
</organism>
<evidence type="ECO:0000259" key="3">
    <source>
        <dbReference type="Pfam" id="PF13439"/>
    </source>
</evidence>
<comment type="caution">
    <text evidence="4">The sequence shown here is derived from an EMBL/GenBank/DDBJ whole genome shotgun (WGS) entry which is preliminary data.</text>
</comment>
<dbReference type="PANTHER" id="PTHR46401:SF2">
    <property type="entry name" value="GLYCOSYLTRANSFERASE WBBK-RELATED"/>
    <property type="match status" value="1"/>
</dbReference>
<evidence type="ECO:0008006" key="6">
    <source>
        <dbReference type="Google" id="ProtNLM"/>
    </source>
</evidence>
<dbReference type="EMBL" id="PSRQ01000054">
    <property type="protein sequence ID" value="PWU22840.1"/>
    <property type="molecule type" value="Genomic_DNA"/>
</dbReference>
<dbReference type="GO" id="GO:0016757">
    <property type="term" value="F:glycosyltransferase activity"/>
    <property type="evidence" value="ECO:0007669"/>
    <property type="project" value="InterPro"/>
</dbReference>
<dbReference type="PANTHER" id="PTHR46401">
    <property type="entry name" value="GLYCOSYLTRANSFERASE WBBK-RELATED"/>
    <property type="match status" value="1"/>
</dbReference>
<keyword evidence="1" id="KW-0808">Transferase</keyword>
<dbReference type="Proteomes" id="UP000246104">
    <property type="component" value="Unassembled WGS sequence"/>
</dbReference>
<dbReference type="InterPro" id="IPR001296">
    <property type="entry name" value="Glyco_trans_1"/>
</dbReference>
<dbReference type="AlphaFoldDB" id="A0A317JSP2"/>
<feature type="domain" description="Glycosyl transferase family 1" evidence="2">
    <location>
        <begin position="158"/>
        <end position="317"/>
    </location>
</feature>
<gene>
    <name evidence="4" type="ORF">C5B42_04970</name>
</gene>
<evidence type="ECO:0000313" key="5">
    <source>
        <dbReference type="Proteomes" id="UP000246104"/>
    </source>
</evidence>
<protein>
    <recommendedName>
        <fullName evidence="6">Glycosyltransferase family 1 protein</fullName>
    </recommendedName>
</protein>
<dbReference type="Pfam" id="PF00534">
    <property type="entry name" value="Glycos_transf_1"/>
    <property type="match status" value="1"/>
</dbReference>
<evidence type="ECO:0000313" key="4">
    <source>
        <dbReference type="EMBL" id="PWU22840.1"/>
    </source>
</evidence>